<name>A0A0D7KBI4_9BURK</name>
<dbReference type="OrthoDB" id="6972813at2"/>
<dbReference type="Proteomes" id="UP000032566">
    <property type="component" value="Unassembled WGS sequence"/>
</dbReference>
<reference evidence="1 2" key="1">
    <citation type="submission" date="2014-12" db="EMBL/GenBank/DDBJ databases">
        <title>Isolation of bacteria from lake water.</title>
        <authorList>
            <person name="Sheng K.-Y."/>
            <person name="Chin P.-S."/>
            <person name="Chan K.-G."/>
            <person name="Tan G.S."/>
        </authorList>
    </citation>
    <scope>NUCLEOTIDE SEQUENCE [LARGE SCALE GENOMIC DNA]</scope>
    <source>
        <strain evidence="1 2">KY4</strain>
    </source>
</reference>
<organism evidence="1 2">
    <name type="scientific">Acidovorax temperans</name>
    <dbReference type="NCBI Taxonomy" id="80878"/>
    <lineage>
        <taxon>Bacteria</taxon>
        <taxon>Pseudomonadati</taxon>
        <taxon>Pseudomonadota</taxon>
        <taxon>Betaproteobacteria</taxon>
        <taxon>Burkholderiales</taxon>
        <taxon>Comamonadaceae</taxon>
        <taxon>Acidovorax</taxon>
    </lineage>
</organism>
<sequence>MPITKKSGRQEVIAATADFTFADVTSGAYAAAVDLPAGAIVVGGHLAITTIFNSATDDKFSIGDKVGAAAASNTTYAAQSADITAPGAVAIVPTGKKYSASATVGVVWTGTGAAPTAGAGRLTVLYIVDGRAAFSHG</sequence>
<evidence type="ECO:0000313" key="1">
    <source>
        <dbReference type="EMBL" id="KJA11297.1"/>
    </source>
</evidence>
<keyword evidence="2" id="KW-1185">Reference proteome</keyword>
<protein>
    <submittedName>
        <fullName evidence="1">Uncharacterized protein</fullName>
    </submittedName>
</protein>
<dbReference type="PATRIC" id="fig|80878.5.peg.534"/>
<dbReference type="EMBL" id="JXYQ01000017">
    <property type="protein sequence ID" value="KJA11297.1"/>
    <property type="molecule type" value="Genomic_DNA"/>
</dbReference>
<gene>
    <name evidence="1" type="ORF">RP29_06110</name>
</gene>
<evidence type="ECO:0000313" key="2">
    <source>
        <dbReference type="Proteomes" id="UP000032566"/>
    </source>
</evidence>
<proteinExistence type="predicted"/>
<dbReference type="RefSeq" id="WP_044396788.1">
    <property type="nucleotide sequence ID" value="NZ_JXYQ01000017.1"/>
</dbReference>
<dbReference type="STRING" id="80878.RP29_06110"/>
<accession>A0A0D7KBI4</accession>
<dbReference type="AlphaFoldDB" id="A0A0D7KBI4"/>
<comment type="caution">
    <text evidence="1">The sequence shown here is derived from an EMBL/GenBank/DDBJ whole genome shotgun (WGS) entry which is preliminary data.</text>
</comment>